<dbReference type="InterPro" id="IPR035965">
    <property type="entry name" value="PAS-like_dom_sf"/>
</dbReference>
<dbReference type="Pfam" id="PF13188">
    <property type="entry name" value="PAS_8"/>
    <property type="match status" value="2"/>
</dbReference>
<dbReference type="Proteomes" id="UP000647587">
    <property type="component" value="Unassembled WGS sequence"/>
</dbReference>
<dbReference type="Gene3D" id="3.30.450.20">
    <property type="entry name" value="PAS domain"/>
    <property type="match status" value="3"/>
</dbReference>
<organism evidence="2 3">
    <name type="scientific">Deinococcus malanensis</name>
    <dbReference type="NCBI Taxonomy" id="1706855"/>
    <lineage>
        <taxon>Bacteria</taxon>
        <taxon>Thermotogati</taxon>
        <taxon>Deinococcota</taxon>
        <taxon>Deinococci</taxon>
        <taxon>Deinococcales</taxon>
        <taxon>Deinococcaceae</taxon>
        <taxon>Deinococcus</taxon>
    </lineage>
</organism>
<protein>
    <recommendedName>
        <fullName evidence="1">PAS domain-containing protein</fullName>
    </recommendedName>
</protein>
<dbReference type="InterPro" id="IPR052155">
    <property type="entry name" value="Biofilm_reg_signaling"/>
</dbReference>
<dbReference type="PANTHER" id="PTHR44757">
    <property type="entry name" value="DIGUANYLATE CYCLASE DGCP"/>
    <property type="match status" value="1"/>
</dbReference>
<dbReference type="InterPro" id="IPR000014">
    <property type="entry name" value="PAS"/>
</dbReference>
<reference evidence="3" key="1">
    <citation type="journal article" date="2019" name="Int. J. Syst. Evol. Microbiol.">
        <title>The Global Catalogue of Microorganisms (GCM) 10K type strain sequencing project: providing services to taxonomists for standard genome sequencing and annotation.</title>
        <authorList>
            <consortium name="The Broad Institute Genomics Platform"/>
            <consortium name="The Broad Institute Genome Sequencing Center for Infectious Disease"/>
            <person name="Wu L."/>
            <person name="Ma J."/>
        </authorList>
    </citation>
    <scope>NUCLEOTIDE SEQUENCE [LARGE SCALE GENOMIC DNA]</scope>
    <source>
        <strain evidence="3">JCM 30331</strain>
    </source>
</reference>
<comment type="caution">
    <text evidence="2">The sequence shown here is derived from an EMBL/GenBank/DDBJ whole genome shotgun (WGS) entry which is preliminary data.</text>
</comment>
<proteinExistence type="predicted"/>
<sequence>MSFLDAFAEAINDGFVAVDSNWQVTFLNRQARLMLRQPDTSQPLSLQDLIADDPKTSTWRELRRALDQQVTVEVDVFYPAFFSWHEVRAFPLDGGLGLILRDITDRQWLLRKEAERGYLRNLFNDAPIALSILRGPQHQFEFINDFARQLIGNRNVDGLTVREAFPELEQQGFFELLDQVYRTGVAVEGTERRAQLTDPHTGAVRDLYINYAYVPLRGFDAEVSGVLSLSVDVTAYVEARLDREREAEARTAVLSHLQQGVIVTDPKGRIIFVNDEAARLHGVNQLDVTPDRYTSTYRLLTVDGDPHPVEDLPLTRAVHGEVIQDARWRIARPDGSSLLVTGSANPVFSGDGSRVGAVLTLRPAEDSGA</sequence>
<accession>A0ABQ2F1F5</accession>
<dbReference type="CDD" id="cd00130">
    <property type="entry name" value="PAS"/>
    <property type="match status" value="1"/>
</dbReference>
<dbReference type="PANTHER" id="PTHR44757:SF2">
    <property type="entry name" value="BIOFILM ARCHITECTURE MAINTENANCE PROTEIN MBAA"/>
    <property type="match status" value="1"/>
</dbReference>
<dbReference type="SMART" id="SM00091">
    <property type="entry name" value="PAS"/>
    <property type="match status" value="3"/>
</dbReference>
<dbReference type="EMBL" id="BMPP01000026">
    <property type="protein sequence ID" value="GGK41262.1"/>
    <property type="molecule type" value="Genomic_DNA"/>
</dbReference>
<dbReference type="InterPro" id="IPR013767">
    <property type="entry name" value="PAS_fold"/>
</dbReference>
<dbReference type="RefSeq" id="WP_229780927.1">
    <property type="nucleotide sequence ID" value="NZ_BMPP01000026.1"/>
</dbReference>
<dbReference type="Pfam" id="PF00989">
    <property type="entry name" value="PAS"/>
    <property type="match status" value="1"/>
</dbReference>
<evidence type="ECO:0000313" key="2">
    <source>
        <dbReference type="EMBL" id="GGK41262.1"/>
    </source>
</evidence>
<dbReference type="SUPFAM" id="SSF55785">
    <property type="entry name" value="PYP-like sensor domain (PAS domain)"/>
    <property type="match status" value="3"/>
</dbReference>
<dbReference type="NCBIfam" id="TIGR00229">
    <property type="entry name" value="sensory_box"/>
    <property type="match status" value="1"/>
</dbReference>
<evidence type="ECO:0000313" key="3">
    <source>
        <dbReference type="Proteomes" id="UP000647587"/>
    </source>
</evidence>
<name>A0ABQ2F1F5_9DEIO</name>
<evidence type="ECO:0000259" key="1">
    <source>
        <dbReference type="PROSITE" id="PS50112"/>
    </source>
</evidence>
<gene>
    <name evidence="2" type="ORF">GCM10008955_38870</name>
</gene>
<dbReference type="PROSITE" id="PS50112">
    <property type="entry name" value="PAS"/>
    <property type="match status" value="1"/>
</dbReference>
<feature type="domain" description="PAS" evidence="1">
    <location>
        <begin position="246"/>
        <end position="288"/>
    </location>
</feature>
<keyword evidence="3" id="KW-1185">Reference proteome</keyword>